<reference evidence="4 5" key="1">
    <citation type="submission" date="2013-02" db="EMBL/GenBank/DDBJ databases">
        <title>Genome sequence of Candida maltosa Xu316, a potential industrial strain for xylitol and ethanol production.</title>
        <authorList>
            <person name="Yu J."/>
            <person name="Wang Q."/>
            <person name="Geng X."/>
            <person name="Bao W."/>
            <person name="He P."/>
            <person name="Cai J."/>
        </authorList>
    </citation>
    <scope>NUCLEOTIDE SEQUENCE [LARGE SCALE GENOMIC DNA]</scope>
    <source>
        <strain evidence="5">Xu316</strain>
    </source>
</reference>
<accession>M3IVB3</accession>
<dbReference type="InterPro" id="IPR036291">
    <property type="entry name" value="NAD(P)-bd_dom_sf"/>
</dbReference>
<comment type="caution">
    <text evidence="4">The sequence shown here is derived from an EMBL/GenBank/DDBJ whole genome shotgun (WGS) entry which is preliminary data.</text>
</comment>
<dbReference type="eggNOG" id="KOG1502">
    <property type="taxonomic scope" value="Eukaryota"/>
</dbReference>
<dbReference type="Proteomes" id="UP000011777">
    <property type="component" value="Unassembled WGS sequence"/>
</dbReference>
<keyword evidence="1" id="KW-0560">Oxidoreductase</keyword>
<sequence length="343" mass="37953">MSSLTTVFVSGGTGFIAQHIVKQLLKRHYRVIASVRSRAKGEKLRDNLQSENFSTTNFLFEIVPDIGIKGAFDDVLKANSDISVFLHTASPVTFDVTDIKKDLLDPAIEGTRNALEAISKYGPQIKRVVITSSIAAIQTFGRFAKEGESFDENSWNPISYEESLESPMYGYAGSKTFAEKTAWEYVSKNKPNFTLSVINPAMVFGPQAFPITNKAALNHSSQAISKLLELKPNDPVPEGKGAFVDVRDVAHAHIVAFERDDAQGKRLILLTGPYNNQAIVNITREDFPTLDLILPRGDPEKGELHDISKRWNNEATKKILGFEFIGLEKSVHDSVQQILGDSL</sequence>
<organism evidence="4 5">
    <name type="scientific">Candida maltosa (strain Xu316)</name>
    <name type="common">Yeast</name>
    <dbReference type="NCBI Taxonomy" id="1245528"/>
    <lineage>
        <taxon>Eukaryota</taxon>
        <taxon>Fungi</taxon>
        <taxon>Dikarya</taxon>
        <taxon>Ascomycota</taxon>
        <taxon>Saccharomycotina</taxon>
        <taxon>Pichiomycetes</taxon>
        <taxon>Debaryomycetaceae</taxon>
        <taxon>Candida/Lodderomyces clade</taxon>
        <taxon>Candida</taxon>
    </lineage>
</organism>
<dbReference type="OrthoDB" id="2735536at2759"/>
<dbReference type="CDD" id="cd05227">
    <property type="entry name" value="AR_SDR_e"/>
    <property type="match status" value="1"/>
</dbReference>
<dbReference type="FunFam" id="3.40.50.720:FF:000191">
    <property type="entry name" value="Methylglyoxal reductase (NADPH-dependent)"/>
    <property type="match status" value="1"/>
</dbReference>
<dbReference type="InterPro" id="IPR050425">
    <property type="entry name" value="NAD(P)_dehydrat-like"/>
</dbReference>
<keyword evidence="5" id="KW-1185">Reference proteome</keyword>
<dbReference type="OMA" id="CMERKLW"/>
<dbReference type="SUPFAM" id="SSF51735">
    <property type="entry name" value="NAD(P)-binding Rossmann-fold domains"/>
    <property type="match status" value="1"/>
</dbReference>
<dbReference type="HOGENOM" id="CLU_007383_9_2_1"/>
<evidence type="ECO:0000259" key="3">
    <source>
        <dbReference type="Pfam" id="PF01370"/>
    </source>
</evidence>
<evidence type="ECO:0000313" key="5">
    <source>
        <dbReference type="Proteomes" id="UP000011777"/>
    </source>
</evidence>
<dbReference type="InterPro" id="IPR001509">
    <property type="entry name" value="Epimerase_deHydtase"/>
</dbReference>
<dbReference type="PANTHER" id="PTHR10366">
    <property type="entry name" value="NAD DEPENDENT EPIMERASE/DEHYDRATASE"/>
    <property type="match status" value="1"/>
</dbReference>
<protein>
    <recommendedName>
        <fullName evidence="3">NAD-dependent epimerase/dehydratase domain-containing protein</fullName>
    </recommendedName>
</protein>
<dbReference type="Pfam" id="PF01370">
    <property type="entry name" value="Epimerase"/>
    <property type="match status" value="1"/>
</dbReference>
<dbReference type="PANTHER" id="PTHR10366:SF564">
    <property type="entry name" value="STEROL-4-ALPHA-CARBOXYLATE 3-DEHYDROGENASE, DECARBOXYLATING"/>
    <property type="match status" value="1"/>
</dbReference>
<evidence type="ECO:0000256" key="1">
    <source>
        <dbReference type="ARBA" id="ARBA00023002"/>
    </source>
</evidence>
<name>M3IVB3_CANMX</name>
<dbReference type="STRING" id="1245528.M3IVB3"/>
<gene>
    <name evidence="4" type="ORF">G210_2197</name>
</gene>
<dbReference type="AlphaFoldDB" id="M3IVB3"/>
<dbReference type="Gene3D" id="3.40.50.720">
    <property type="entry name" value="NAD(P)-binding Rossmann-like Domain"/>
    <property type="match status" value="1"/>
</dbReference>
<feature type="domain" description="NAD-dependent epimerase/dehydratase" evidence="3">
    <location>
        <begin position="7"/>
        <end position="263"/>
    </location>
</feature>
<proteinExistence type="inferred from homology"/>
<evidence type="ECO:0000256" key="2">
    <source>
        <dbReference type="ARBA" id="ARBA00023445"/>
    </source>
</evidence>
<dbReference type="GO" id="GO:0016616">
    <property type="term" value="F:oxidoreductase activity, acting on the CH-OH group of donors, NAD or NADP as acceptor"/>
    <property type="evidence" value="ECO:0007669"/>
    <property type="project" value="TreeGrafter"/>
</dbReference>
<evidence type="ECO:0000313" key="4">
    <source>
        <dbReference type="EMBL" id="EMG50561.1"/>
    </source>
</evidence>
<dbReference type="EMBL" id="AOGT01000181">
    <property type="protein sequence ID" value="EMG50561.1"/>
    <property type="molecule type" value="Genomic_DNA"/>
</dbReference>
<comment type="similarity">
    <text evidence="2">Belongs to the NAD(P)-dependent epimerase/dehydratase family. Dihydroflavonol-4-reductase subfamily.</text>
</comment>